<sequence>MRLEMLQVARLAPRLLGEATELVGGFLTQQQHPDGGFQDRGGASDLYYTVFGVEGLAALQRELPTESLHAYLQRIGDGEALDFVHLTCLARAWANLPKPLQAQTPTDAILTRLEACRSADGGYHMRPGQDCGTLYCSFLAWGAYQDLGVPLPNPEAMAGCIHSLRARDGGYANEANFPLGLTPSTAAAATLIRQLGLPHPPELPEWLLERACAEGGFCATPVAPLPDLLSTATALHALAGMQVPLETLKEPCLDFLDTLWTSRGAFFGSWTDDLPDCEYTYYGLLSLGHLSV</sequence>
<feature type="domain" description="Prenyltransferase alpha-alpha toroid" evidence="2">
    <location>
        <begin position="105"/>
        <end position="218"/>
    </location>
</feature>
<organism evidence="3 4">
    <name type="scientific">Armatimonas rosea</name>
    <dbReference type="NCBI Taxonomy" id="685828"/>
    <lineage>
        <taxon>Bacteria</taxon>
        <taxon>Bacillati</taxon>
        <taxon>Armatimonadota</taxon>
        <taxon>Armatimonadia</taxon>
        <taxon>Armatimonadales</taxon>
        <taxon>Armatimonadaceae</taxon>
        <taxon>Armatimonas</taxon>
    </lineage>
</organism>
<gene>
    <name evidence="3" type="ORF">HNQ39_000302</name>
</gene>
<comment type="caution">
    <text evidence="3">The sequence shown here is derived from an EMBL/GenBank/DDBJ whole genome shotgun (WGS) entry which is preliminary data.</text>
</comment>
<dbReference type="SUPFAM" id="SSF48239">
    <property type="entry name" value="Terpenoid cyclases/Protein prenyltransferases"/>
    <property type="match status" value="1"/>
</dbReference>
<dbReference type="GO" id="GO:0016740">
    <property type="term" value="F:transferase activity"/>
    <property type="evidence" value="ECO:0007669"/>
    <property type="project" value="UniProtKB-KW"/>
</dbReference>
<accession>A0A7W9W549</accession>
<protein>
    <submittedName>
        <fullName evidence="3">Prenyltransferase beta subunit</fullName>
    </submittedName>
</protein>
<reference evidence="3 4" key="1">
    <citation type="submission" date="2020-08" db="EMBL/GenBank/DDBJ databases">
        <title>Genomic Encyclopedia of Type Strains, Phase IV (KMG-IV): sequencing the most valuable type-strain genomes for metagenomic binning, comparative biology and taxonomic classification.</title>
        <authorList>
            <person name="Goeker M."/>
        </authorList>
    </citation>
    <scope>NUCLEOTIDE SEQUENCE [LARGE SCALE GENOMIC DNA]</scope>
    <source>
        <strain evidence="3 4">DSM 23562</strain>
    </source>
</reference>
<keyword evidence="1" id="KW-0677">Repeat</keyword>
<keyword evidence="3" id="KW-0808">Transferase</keyword>
<dbReference type="InterPro" id="IPR008930">
    <property type="entry name" value="Terpenoid_cyclase/PrenylTrfase"/>
</dbReference>
<dbReference type="AlphaFoldDB" id="A0A7W9W549"/>
<dbReference type="Pfam" id="PF00432">
    <property type="entry name" value="Prenyltrans"/>
    <property type="match status" value="2"/>
</dbReference>
<keyword evidence="4" id="KW-1185">Reference proteome</keyword>
<dbReference type="InterPro" id="IPR001330">
    <property type="entry name" value="Prenyltrans"/>
</dbReference>
<proteinExistence type="predicted"/>
<evidence type="ECO:0000313" key="3">
    <source>
        <dbReference type="EMBL" id="MBB6048540.1"/>
    </source>
</evidence>
<evidence type="ECO:0000259" key="2">
    <source>
        <dbReference type="Pfam" id="PF00432"/>
    </source>
</evidence>
<dbReference type="Gene3D" id="1.50.10.20">
    <property type="match status" value="2"/>
</dbReference>
<evidence type="ECO:0000313" key="4">
    <source>
        <dbReference type="Proteomes" id="UP000520814"/>
    </source>
</evidence>
<feature type="domain" description="Prenyltransferase alpha-alpha toroid" evidence="2">
    <location>
        <begin position="27"/>
        <end position="62"/>
    </location>
</feature>
<dbReference type="Proteomes" id="UP000520814">
    <property type="component" value="Unassembled WGS sequence"/>
</dbReference>
<evidence type="ECO:0000256" key="1">
    <source>
        <dbReference type="ARBA" id="ARBA00022737"/>
    </source>
</evidence>
<dbReference type="EMBL" id="JACHGW010000001">
    <property type="protein sequence ID" value="MBB6048540.1"/>
    <property type="molecule type" value="Genomic_DNA"/>
</dbReference>
<name>A0A7W9W549_ARMRO</name>